<dbReference type="Proteomes" id="UP000203464">
    <property type="component" value="Unassembled WGS sequence"/>
</dbReference>
<reference evidence="2" key="1">
    <citation type="submission" date="2017-05" db="EMBL/GenBank/DDBJ databases">
        <authorList>
            <person name="Rodrigo-Torres L."/>
            <person name="Arahal R. D."/>
            <person name="Lucena T."/>
        </authorList>
    </citation>
    <scope>NUCLEOTIDE SEQUENCE [LARGE SCALE GENOMIC DNA]</scope>
    <source>
        <strain evidence="2">CECT 8868</strain>
    </source>
</reference>
<organism evidence="1 2">
    <name type="scientific">Octadecabacter ascidiaceicola</name>
    <dbReference type="NCBI Taxonomy" id="1655543"/>
    <lineage>
        <taxon>Bacteria</taxon>
        <taxon>Pseudomonadati</taxon>
        <taxon>Pseudomonadota</taxon>
        <taxon>Alphaproteobacteria</taxon>
        <taxon>Rhodobacterales</taxon>
        <taxon>Roseobacteraceae</taxon>
        <taxon>Octadecabacter</taxon>
    </lineage>
</organism>
<evidence type="ECO:0000313" key="2">
    <source>
        <dbReference type="Proteomes" id="UP000203464"/>
    </source>
</evidence>
<gene>
    <name evidence="1" type="ORF">OCA8868_02360</name>
</gene>
<dbReference type="RefSeq" id="WP_093996723.1">
    <property type="nucleotide sequence ID" value="NZ_FXYD01000003.1"/>
</dbReference>
<protein>
    <submittedName>
        <fullName evidence="1">Uncharacterized protein</fullName>
    </submittedName>
</protein>
<dbReference type="OrthoDB" id="7861976at2"/>
<proteinExistence type="predicted"/>
<dbReference type="EMBL" id="FXYD01000003">
    <property type="protein sequence ID" value="SMX40361.1"/>
    <property type="molecule type" value="Genomic_DNA"/>
</dbReference>
<keyword evidence="2" id="KW-1185">Reference proteome</keyword>
<accession>A0A238KC05</accession>
<name>A0A238KC05_9RHOB</name>
<sequence>MVSALNATKRLLPLLEMAFQTEQVKMSKIVQRINQLNEKLQEIDRPVRAEPLSAATRAGADLRWDTWAQDRKTVINQELALAMRDREQIRGDMIAALSKLEAAKKMHANAVAQARQTKARRASW</sequence>
<dbReference type="AlphaFoldDB" id="A0A238KC05"/>
<evidence type="ECO:0000313" key="1">
    <source>
        <dbReference type="EMBL" id="SMX40361.1"/>
    </source>
</evidence>